<gene>
    <name evidence="1" type="ORF">VH12019_00400</name>
</gene>
<dbReference type="EMBL" id="MN794232">
    <property type="protein sequence ID" value="QHJ74319.1"/>
    <property type="molecule type" value="Genomic_DNA"/>
</dbReference>
<proteinExistence type="predicted"/>
<sequence>MITSVETYEGLLDTFDKPQPMKIVTGEIHYSLFGIPLLRRKCELLLETYLVSTDSMLGDVYMWDVAKRL</sequence>
<protein>
    <submittedName>
        <fullName evidence="1">Uncharacterized protein</fullName>
    </submittedName>
</protein>
<organism evidence="1 2">
    <name type="scientific">Vibrio phage VH1_2019</name>
    <dbReference type="NCBI Taxonomy" id="2686307"/>
    <lineage>
        <taxon>Viruses</taxon>
        <taxon>Duplodnaviria</taxon>
        <taxon>Heunggongvirae</taxon>
        <taxon>Uroviricota</taxon>
        <taxon>Caudoviricetes</taxon>
        <taxon>Pantevenvirales</taxon>
        <taxon>Straboviridae</taxon>
        <taxon>Schizotequatrovirus</taxon>
        <taxon>Schizotequatrovirus KVP40</taxon>
    </lineage>
</organism>
<accession>A0A6B9ST35</accession>
<evidence type="ECO:0000313" key="1">
    <source>
        <dbReference type="EMBL" id="QHJ74319.1"/>
    </source>
</evidence>
<name>A0A6B9ST35_9CAUD</name>
<evidence type="ECO:0000313" key="2">
    <source>
        <dbReference type="Proteomes" id="UP000464957"/>
    </source>
</evidence>
<dbReference type="Proteomes" id="UP000464957">
    <property type="component" value="Segment"/>
</dbReference>
<reference evidence="1 2" key="1">
    <citation type="submission" date="2019-12" db="EMBL/GenBank/DDBJ databases">
        <authorList>
            <person name="Harris M."/>
            <person name="Ho T.C."/>
            <person name="Fruchtman H."/>
            <person name="Garin M."/>
            <person name="Kubatin V."/>
            <person name="Lu T."/>
            <person name="Xue L."/>
            <person name="Marr M.T."/>
        </authorList>
    </citation>
    <scope>NUCLEOTIDE SEQUENCE [LARGE SCALE GENOMIC DNA]</scope>
</reference>